<evidence type="ECO:0000256" key="1">
    <source>
        <dbReference type="SAM" id="Phobius"/>
    </source>
</evidence>
<dbReference type="Pfam" id="PF04326">
    <property type="entry name" value="SLFN_AlbA_2"/>
    <property type="match status" value="1"/>
</dbReference>
<evidence type="ECO:0000259" key="2">
    <source>
        <dbReference type="Pfam" id="PF04326"/>
    </source>
</evidence>
<dbReference type="Proteomes" id="UP000011666">
    <property type="component" value="Unassembled WGS sequence"/>
</dbReference>
<organism evidence="3 4">
    <name type="scientific">Gordonia soli NBRC 108243</name>
    <dbReference type="NCBI Taxonomy" id="1223545"/>
    <lineage>
        <taxon>Bacteria</taxon>
        <taxon>Bacillati</taxon>
        <taxon>Actinomycetota</taxon>
        <taxon>Actinomycetes</taxon>
        <taxon>Mycobacteriales</taxon>
        <taxon>Gordoniaceae</taxon>
        <taxon>Gordonia</taxon>
    </lineage>
</organism>
<reference evidence="3 4" key="1">
    <citation type="submission" date="2013-01" db="EMBL/GenBank/DDBJ databases">
        <title>Whole genome shotgun sequence of Gordonia soli NBRC 108243.</title>
        <authorList>
            <person name="Isaki-Nakamura S."/>
            <person name="Hosoyama A."/>
            <person name="Tsuchikane K."/>
            <person name="Ando Y."/>
            <person name="Baba S."/>
            <person name="Ohji S."/>
            <person name="Hamada M."/>
            <person name="Tamura T."/>
            <person name="Yamazoe A."/>
            <person name="Yamazaki S."/>
            <person name="Fujita N."/>
        </authorList>
    </citation>
    <scope>NUCLEOTIDE SEQUENCE [LARGE SCALE GENOMIC DNA]</scope>
    <source>
        <strain evidence="3 4">NBRC 108243</strain>
    </source>
</reference>
<dbReference type="PANTHER" id="PTHR12155:SF41">
    <property type="entry name" value="SCHLAFEN ALBA-2 DOMAIN-CONTAINING PROTEIN"/>
    <property type="match status" value="1"/>
</dbReference>
<sequence length="296" mass="31948">MNNHESPARSFEVAEPLIAMAIALVAVLAIAWVFGSVARWLLRRRARLNTTTSMILSILGSAVGLLIAGVIDEDLKVWSLLTILLALGSSVIAVGAYGAVSAHFQHRDHTPIADLLVAGESDRVEFKSTARINLRTGDKDARMEQVIVKTVSAFLNSDGGTLLIGVDDDGTPLGLEPDFGTLKVPDADRFELWLRDLLTTTLGQNTAAAVEITVEDIDSDAGPRPVCRVATLASPRPVYLRAGKNAAPEFWLRTGNSTRQLTVDEAAEYIMHRWPLGAGRSVAAQVRAAVRFSVER</sequence>
<protein>
    <recommendedName>
        <fullName evidence="2">Schlafen AlbA-2 domain-containing protein</fullName>
    </recommendedName>
</protein>
<keyword evidence="1" id="KW-0472">Membrane</keyword>
<dbReference type="InterPro" id="IPR007421">
    <property type="entry name" value="Schlafen_AlbA_2_dom"/>
</dbReference>
<dbReference type="InterPro" id="IPR038461">
    <property type="entry name" value="Schlafen_AlbA_2_dom_sf"/>
</dbReference>
<dbReference type="PANTHER" id="PTHR12155">
    <property type="entry name" value="SCHLAFEN"/>
    <property type="match status" value="1"/>
</dbReference>
<feature type="domain" description="Schlafen AlbA-2" evidence="2">
    <location>
        <begin position="120"/>
        <end position="261"/>
    </location>
</feature>
<feature type="transmembrane region" description="Helical" evidence="1">
    <location>
        <begin position="17"/>
        <end position="42"/>
    </location>
</feature>
<accession>M0QH12</accession>
<feature type="transmembrane region" description="Helical" evidence="1">
    <location>
        <begin position="54"/>
        <end position="71"/>
    </location>
</feature>
<dbReference type="AlphaFoldDB" id="M0QH12"/>
<name>M0QH12_9ACTN</name>
<feature type="transmembrane region" description="Helical" evidence="1">
    <location>
        <begin position="77"/>
        <end position="100"/>
    </location>
</feature>
<keyword evidence="1" id="KW-0812">Transmembrane</keyword>
<gene>
    <name evidence="3" type="ORF">GS4_11_01690</name>
</gene>
<dbReference type="STRING" id="1223545.GS4_11_01690"/>
<dbReference type="EMBL" id="BANX01000011">
    <property type="protein sequence ID" value="GAC67900.1"/>
    <property type="molecule type" value="Genomic_DNA"/>
</dbReference>
<comment type="caution">
    <text evidence="3">The sequence shown here is derived from an EMBL/GenBank/DDBJ whole genome shotgun (WGS) entry which is preliminary data.</text>
</comment>
<keyword evidence="4" id="KW-1185">Reference proteome</keyword>
<dbReference type="InterPro" id="IPR029684">
    <property type="entry name" value="Schlafen"/>
</dbReference>
<dbReference type="Gene3D" id="3.30.950.30">
    <property type="entry name" value="Schlafen, AAA domain"/>
    <property type="match status" value="1"/>
</dbReference>
<proteinExistence type="predicted"/>
<evidence type="ECO:0000313" key="4">
    <source>
        <dbReference type="Proteomes" id="UP000011666"/>
    </source>
</evidence>
<dbReference type="eggNOG" id="COG2865">
    <property type="taxonomic scope" value="Bacteria"/>
</dbReference>
<evidence type="ECO:0000313" key="3">
    <source>
        <dbReference type="EMBL" id="GAC67900.1"/>
    </source>
</evidence>
<keyword evidence="1" id="KW-1133">Transmembrane helix</keyword>